<keyword evidence="4" id="KW-1185">Reference proteome</keyword>
<dbReference type="Proteomes" id="UP001200470">
    <property type="component" value="Unassembled WGS sequence"/>
</dbReference>
<organism evidence="3 4">
    <name type="scientific">Xylanibacter brevis</name>
    <dbReference type="NCBI Taxonomy" id="83231"/>
    <lineage>
        <taxon>Bacteria</taxon>
        <taxon>Pseudomonadati</taxon>
        <taxon>Bacteroidota</taxon>
        <taxon>Bacteroidia</taxon>
        <taxon>Bacteroidales</taxon>
        <taxon>Prevotellaceae</taxon>
        <taxon>Xylanibacter</taxon>
    </lineage>
</organism>
<feature type="non-terminal residue" evidence="3">
    <location>
        <position position="141"/>
    </location>
</feature>
<feature type="chain" id="PRO_5046780082" description="DUF6443 domain-containing protein" evidence="1">
    <location>
        <begin position="24"/>
        <end position="141"/>
    </location>
</feature>
<evidence type="ECO:0000256" key="1">
    <source>
        <dbReference type="SAM" id="SignalP"/>
    </source>
</evidence>
<gene>
    <name evidence="3" type="ORF">I6E12_12150</name>
</gene>
<feature type="domain" description="DUF6443" evidence="2">
    <location>
        <begin position="35"/>
        <end position="140"/>
    </location>
</feature>
<dbReference type="EMBL" id="JADYTN010000047">
    <property type="protein sequence ID" value="MCF2564847.1"/>
    <property type="molecule type" value="Genomic_DNA"/>
</dbReference>
<evidence type="ECO:0000313" key="3">
    <source>
        <dbReference type="EMBL" id="MCF2564847.1"/>
    </source>
</evidence>
<comment type="caution">
    <text evidence="3">The sequence shown here is derived from an EMBL/GenBank/DDBJ whole genome shotgun (WGS) entry which is preliminary data.</text>
</comment>
<name>A0ABS9CIB7_9BACT</name>
<evidence type="ECO:0000313" key="4">
    <source>
        <dbReference type="Proteomes" id="UP001200470"/>
    </source>
</evidence>
<sequence>MSINKIHITLITMLAVPPCSVLAQTPSQNYVRTVTMLDAYGTDSIQAVQYYNGLGRPTLSVATAGGNGETACTLTTYDGAGREKRRYLPVPASGLDYIPVSGVTSMGLFYLDDGFFTESHYDALDRVTAVDIAGDTWRQAG</sequence>
<dbReference type="Pfam" id="PF20041">
    <property type="entry name" value="DUF6443"/>
    <property type="match status" value="1"/>
</dbReference>
<evidence type="ECO:0000259" key="2">
    <source>
        <dbReference type="Pfam" id="PF20041"/>
    </source>
</evidence>
<feature type="signal peptide" evidence="1">
    <location>
        <begin position="1"/>
        <end position="23"/>
    </location>
</feature>
<keyword evidence="1" id="KW-0732">Signal</keyword>
<reference evidence="3 4" key="1">
    <citation type="submission" date="2020-12" db="EMBL/GenBank/DDBJ databases">
        <title>Whole genome sequences of gut porcine anaerobes.</title>
        <authorList>
            <person name="Kubasova T."/>
            <person name="Jahodarova E."/>
            <person name="Rychlik I."/>
        </authorList>
    </citation>
    <scope>NUCLEOTIDE SEQUENCE [LARGE SCALE GENOMIC DNA]</scope>
    <source>
        <strain evidence="3 4">An925</strain>
    </source>
</reference>
<accession>A0ABS9CIB7</accession>
<protein>
    <recommendedName>
        <fullName evidence="2">DUF6443 domain-containing protein</fullName>
    </recommendedName>
</protein>
<dbReference type="InterPro" id="IPR045619">
    <property type="entry name" value="DUF6443"/>
</dbReference>
<dbReference type="RefSeq" id="WP_301638710.1">
    <property type="nucleotide sequence ID" value="NZ_JADYTN010000047.1"/>
</dbReference>
<proteinExistence type="predicted"/>